<dbReference type="HOGENOM" id="CLU_2886594_0_0_1"/>
<evidence type="ECO:0000313" key="1">
    <source>
        <dbReference type="EMBL" id="KIM91476.1"/>
    </source>
</evidence>
<reference evidence="1 2" key="1">
    <citation type="submission" date="2014-04" db="EMBL/GenBank/DDBJ databases">
        <authorList>
            <consortium name="DOE Joint Genome Institute"/>
            <person name="Kuo A."/>
            <person name="Tarkka M."/>
            <person name="Buscot F."/>
            <person name="Kohler A."/>
            <person name="Nagy L.G."/>
            <person name="Floudas D."/>
            <person name="Copeland A."/>
            <person name="Barry K.W."/>
            <person name="Cichocki N."/>
            <person name="Veneault-Fourrey C."/>
            <person name="LaButti K."/>
            <person name="Lindquist E.A."/>
            <person name="Lipzen A."/>
            <person name="Lundell T."/>
            <person name="Morin E."/>
            <person name="Murat C."/>
            <person name="Sun H."/>
            <person name="Tunlid A."/>
            <person name="Henrissat B."/>
            <person name="Grigoriev I.V."/>
            <person name="Hibbett D.S."/>
            <person name="Martin F."/>
            <person name="Nordberg H.P."/>
            <person name="Cantor M.N."/>
            <person name="Hua S.X."/>
        </authorList>
    </citation>
    <scope>NUCLEOTIDE SEQUENCE [LARGE SCALE GENOMIC DNA]</scope>
    <source>
        <strain evidence="1 2">F 1598</strain>
    </source>
</reference>
<reference evidence="2" key="2">
    <citation type="submission" date="2015-01" db="EMBL/GenBank/DDBJ databases">
        <title>Evolutionary Origins and Diversification of the Mycorrhizal Mutualists.</title>
        <authorList>
            <consortium name="DOE Joint Genome Institute"/>
            <consortium name="Mycorrhizal Genomics Consortium"/>
            <person name="Kohler A."/>
            <person name="Kuo A."/>
            <person name="Nagy L.G."/>
            <person name="Floudas D."/>
            <person name="Copeland A."/>
            <person name="Barry K.W."/>
            <person name="Cichocki N."/>
            <person name="Veneault-Fourrey C."/>
            <person name="LaButti K."/>
            <person name="Lindquist E.A."/>
            <person name="Lipzen A."/>
            <person name="Lundell T."/>
            <person name="Morin E."/>
            <person name="Murat C."/>
            <person name="Riley R."/>
            <person name="Ohm R."/>
            <person name="Sun H."/>
            <person name="Tunlid A."/>
            <person name="Henrissat B."/>
            <person name="Grigoriev I.V."/>
            <person name="Hibbett D.S."/>
            <person name="Martin F."/>
        </authorList>
    </citation>
    <scope>NUCLEOTIDE SEQUENCE [LARGE SCALE GENOMIC DNA]</scope>
    <source>
        <strain evidence="2">F 1598</strain>
    </source>
</reference>
<gene>
    <name evidence="1" type="ORF">PILCRDRAFT_810751</name>
</gene>
<organism evidence="1 2">
    <name type="scientific">Piloderma croceum (strain F 1598)</name>
    <dbReference type="NCBI Taxonomy" id="765440"/>
    <lineage>
        <taxon>Eukaryota</taxon>
        <taxon>Fungi</taxon>
        <taxon>Dikarya</taxon>
        <taxon>Basidiomycota</taxon>
        <taxon>Agaricomycotina</taxon>
        <taxon>Agaricomycetes</taxon>
        <taxon>Agaricomycetidae</taxon>
        <taxon>Atheliales</taxon>
        <taxon>Atheliaceae</taxon>
        <taxon>Piloderma</taxon>
    </lineage>
</organism>
<sequence length="63" mass="6762">MPVYPVLLGVIRTRTYSELIRAGWGGSCGHVGWCPADDSHASSWSKLDAGLVCPCLGLDRSQD</sequence>
<accession>A0A0C3GLM9</accession>
<evidence type="ECO:0000313" key="2">
    <source>
        <dbReference type="Proteomes" id="UP000054166"/>
    </source>
</evidence>
<dbReference type="AlphaFoldDB" id="A0A0C3GLM9"/>
<protein>
    <submittedName>
        <fullName evidence="1">Uncharacterized protein</fullName>
    </submittedName>
</protein>
<dbReference type="InParanoid" id="A0A0C3GLM9"/>
<name>A0A0C3GLM9_PILCF</name>
<keyword evidence="2" id="KW-1185">Reference proteome</keyword>
<proteinExistence type="predicted"/>
<dbReference type="EMBL" id="KN832971">
    <property type="protein sequence ID" value="KIM91476.1"/>
    <property type="molecule type" value="Genomic_DNA"/>
</dbReference>
<dbReference type="Proteomes" id="UP000054166">
    <property type="component" value="Unassembled WGS sequence"/>
</dbReference>